<dbReference type="Pfam" id="PF05845">
    <property type="entry name" value="PhnH"/>
    <property type="match status" value="1"/>
</dbReference>
<dbReference type="InterPro" id="IPR038058">
    <property type="entry name" value="PhnH-like_sp"/>
</dbReference>
<dbReference type="EMBL" id="CP124535">
    <property type="protein sequence ID" value="WGV18078.1"/>
    <property type="molecule type" value="Genomic_DNA"/>
</dbReference>
<proteinExistence type="predicted"/>
<dbReference type="SUPFAM" id="SSF159709">
    <property type="entry name" value="PhnH-like"/>
    <property type="match status" value="1"/>
</dbReference>
<dbReference type="PIRSF" id="PIRSF020680">
    <property type="entry name" value="PhnH"/>
    <property type="match status" value="1"/>
</dbReference>
<accession>A0ABY8QBJ9</accession>
<protein>
    <submittedName>
        <fullName evidence="1">Phosphonate C-P lyase system protein PhnH</fullName>
    </submittedName>
</protein>
<dbReference type="InterPro" id="IPR008772">
    <property type="entry name" value="Phosphonate_metab_PhnH"/>
</dbReference>
<keyword evidence="2" id="KW-1185">Reference proteome</keyword>
<dbReference type="NCBIfam" id="TIGR03292">
    <property type="entry name" value="PhnH_redo"/>
    <property type="match status" value="1"/>
</dbReference>
<sequence length="189" mass="19553">MAPDTLSGGLADPATDAARAFRACLTALSRPGTIVPLTGAQPPAPLSVAAGTLLLTLLDRTTSVFLAPSHDTPTLRDWITFHCGAPFAAAEEATFALGTWAALDPVTRFAIGQPDYPDRACTLIVECDALSHDGPRLSGPGIKGSVRLSLPETAAFRANRALFPLGFDTFLTAGDLIAGLPRSTIVGDA</sequence>
<evidence type="ECO:0000313" key="2">
    <source>
        <dbReference type="Proteomes" id="UP001230978"/>
    </source>
</evidence>
<organism evidence="1 2">
    <name type="scientific">Fuscovulum ytuae</name>
    <dbReference type="NCBI Taxonomy" id="3042299"/>
    <lineage>
        <taxon>Bacteria</taxon>
        <taxon>Pseudomonadati</taxon>
        <taxon>Pseudomonadota</taxon>
        <taxon>Alphaproteobacteria</taxon>
        <taxon>Rhodobacterales</taxon>
        <taxon>Paracoccaceae</taxon>
        <taxon>Fuscovulum</taxon>
    </lineage>
</organism>
<dbReference type="Proteomes" id="UP001230978">
    <property type="component" value="Chromosome"/>
</dbReference>
<keyword evidence="1" id="KW-0456">Lyase</keyword>
<evidence type="ECO:0000313" key="1">
    <source>
        <dbReference type="EMBL" id="WGV18078.1"/>
    </source>
</evidence>
<name>A0ABY8QBJ9_9RHOB</name>
<dbReference type="Gene3D" id="3.40.50.11310">
    <property type="entry name" value="Bacterial phosphonate metabolism protein PhnH"/>
    <property type="match status" value="1"/>
</dbReference>
<gene>
    <name evidence="1" type="primary">phnH</name>
    <name evidence="1" type="ORF">QF092_10985</name>
</gene>
<reference evidence="1 2" key="1">
    <citation type="submission" date="2023-04" db="EMBL/GenBank/DDBJ databases">
        <title>YMD61, complete Genome.</title>
        <authorList>
            <person name="Zhang J."/>
        </authorList>
    </citation>
    <scope>NUCLEOTIDE SEQUENCE [LARGE SCALE GENOMIC DNA]</scope>
    <source>
        <strain evidence="1 2">YMD61</strain>
    </source>
</reference>
<dbReference type="GO" id="GO:0016829">
    <property type="term" value="F:lyase activity"/>
    <property type="evidence" value="ECO:0007669"/>
    <property type="project" value="UniProtKB-KW"/>
</dbReference>